<accession>J9H024</accession>
<protein>
    <submittedName>
        <fullName evidence="2">Uncharacterized protein</fullName>
    </submittedName>
</protein>
<evidence type="ECO:0000313" key="2">
    <source>
        <dbReference type="EMBL" id="EJX08953.1"/>
    </source>
</evidence>
<reference evidence="2" key="1">
    <citation type="journal article" date="2012" name="PLoS ONE">
        <title>Gene sets for utilization of primary and secondary nutrition supplies in the distal gut of endangered iberian lynx.</title>
        <authorList>
            <person name="Alcaide M."/>
            <person name="Messina E."/>
            <person name="Richter M."/>
            <person name="Bargiela R."/>
            <person name="Peplies J."/>
            <person name="Huws S.A."/>
            <person name="Newbold C.J."/>
            <person name="Golyshin P.N."/>
            <person name="Simon M.A."/>
            <person name="Lopez G."/>
            <person name="Yakimov M.M."/>
            <person name="Ferrer M."/>
        </authorList>
    </citation>
    <scope>NUCLEOTIDE SEQUENCE</scope>
</reference>
<sequence>MCGQRNRTRSRNSRYRDCTSSHRFLRTPCHALASQRLPATPLPSYGRIFSTPHHEHPSRNHAGSF</sequence>
<feature type="region of interest" description="Disordered" evidence="1">
    <location>
        <begin position="43"/>
        <end position="65"/>
    </location>
</feature>
<evidence type="ECO:0000256" key="1">
    <source>
        <dbReference type="SAM" id="MobiDB-lite"/>
    </source>
</evidence>
<dbReference type="EMBL" id="AMCI01000497">
    <property type="protein sequence ID" value="EJX08953.1"/>
    <property type="molecule type" value="Genomic_DNA"/>
</dbReference>
<name>J9H024_9ZZZZ</name>
<organism evidence="2">
    <name type="scientific">gut metagenome</name>
    <dbReference type="NCBI Taxonomy" id="749906"/>
    <lineage>
        <taxon>unclassified sequences</taxon>
        <taxon>metagenomes</taxon>
        <taxon>organismal metagenomes</taxon>
    </lineage>
</organism>
<proteinExistence type="predicted"/>
<comment type="caution">
    <text evidence="2">The sequence shown here is derived from an EMBL/GenBank/DDBJ whole genome shotgun (WGS) entry which is preliminary data.</text>
</comment>
<gene>
    <name evidence="2" type="ORF">EVA_02933</name>
</gene>
<dbReference type="AlphaFoldDB" id="J9H024"/>